<proteinExistence type="predicted"/>
<dbReference type="Proteomes" id="UP000053309">
    <property type="component" value="Unassembled WGS sequence"/>
</dbReference>
<feature type="non-terminal residue" evidence="1">
    <location>
        <position position="155"/>
    </location>
</feature>
<accession>A0A087VHL6</accession>
<evidence type="ECO:0000313" key="1">
    <source>
        <dbReference type="EMBL" id="KFO12108.1"/>
    </source>
</evidence>
<organism evidence="1 2">
    <name type="scientific">Balearica regulorum gibbericeps</name>
    <name type="common">East African grey crowned-crane</name>
    <dbReference type="NCBI Taxonomy" id="100784"/>
    <lineage>
        <taxon>Eukaryota</taxon>
        <taxon>Metazoa</taxon>
        <taxon>Chordata</taxon>
        <taxon>Craniata</taxon>
        <taxon>Vertebrata</taxon>
        <taxon>Euteleostomi</taxon>
        <taxon>Archelosauria</taxon>
        <taxon>Archosauria</taxon>
        <taxon>Dinosauria</taxon>
        <taxon>Saurischia</taxon>
        <taxon>Theropoda</taxon>
        <taxon>Coelurosauria</taxon>
        <taxon>Aves</taxon>
        <taxon>Neognathae</taxon>
        <taxon>Neoaves</taxon>
        <taxon>Gruiformes</taxon>
        <taxon>Gruidae</taxon>
        <taxon>Balearica</taxon>
    </lineage>
</organism>
<keyword evidence="2" id="KW-1185">Reference proteome</keyword>
<evidence type="ECO:0000313" key="2">
    <source>
        <dbReference type="Proteomes" id="UP000053309"/>
    </source>
</evidence>
<sequence>KANVYPTREFLARGGQETQIKLCWHCQVENETCYHIIGYCPAVQNARIKRHNHLCELLADEAKKKEWVVCQEPLLTDEQNKLYKPNMVFVKGDQDVVVDITVIYESKAASLADAVTEKVKKYQHLKNQLQELMNATSIKFMGFPLGAHRKWYQGN</sequence>
<dbReference type="AlphaFoldDB" id="A0A087VHL6"/>
<protein>
    <recommendedName>
        <fullName evidence="3">Reverse transcriptase</fullName>
    </recommendedName>
</protein>
<dbReference type="EMBL" id="KL493748">
    <property type="protein sequence ID" value="KFO12108.1"/>
    <property type="molecule type" value="Genomic_DNA"/>
</dbReference>
<name>A0A087VHL6_BALRE</name>
<gene>
    <name evidence="1" type="ORF">N312_07682</name>
</gene>
<evidence type="ECO:0008006" key="3">
    <source>
        <dbReference type="Google" id="ProtNLM"/>
    </source>
</evidence>
<feature type="non-terminal residue" evidence="1">
    <location>
        <position position="1"/>
    </location>
</feature>
<reference evidence="1 2" key="1">
    <citation type="submission" date="2014-04" db="EMBL/GenBank/DDBJ databases">
        <title>Genome evolution of avian class.</title>
        <authorList>
            <person name="Zhang G."/>
            <person name="Li C."/>
        </authorList>
    </citation>
    <scope>NUCLEOTIDE SEQUENCE [LARGE SCALE GENOMIC DNA]</scope>
    <source>
        <strain evidence="1">BGI_N312</strain>
    </source>
</reference>